<sequence>MLRLRRYRVLLICAFAILVLLYHVSKNSQWDHSTEIWHAKPPPGTHPKSRPPPPPPASKPDHDHDHEHKPERHTDTDEQPPKPHHRAPAPPPPPAPPAPPSPPTSAATVHHDNDDRPAPDQEPPIRIPQLKTSDGVPGGYSLPTKPATVPDRKPPSYHDEYHNPGVHIANPPGRYQEDAVPTTTVHWKKPHEWYPVPEESVILLPTGKPKPIPAVQFAFGEETPEAKQKREVRLAKIRDETRHAWSGYKQYAWTHDELTPVTKKAKDPFCGWAATLVDALDTLWIMGLKGEFDEAVEAVKEIDFTTTPYREDIPVFETIIRYLGGLVGAYDVTGNDPKYRSLLDKAVELAEILMSVFDTPNRLPILYYNWKPPYNVNPKQASVNTGVAELGSMSMEFTRLAQLTGKQRYYDAIARITNAFEELQNRVNGTAIPGVFPEHLDASGCNRTAVRLAATENISDAAQNQAADDDLGQSPEPYGSQSSVVTRNDSGSTQDTGAGQTAGSPRGPQKRYPPRSASAPVNAMRQPKIPECVPQPLISATYGSGSYSMGGSQDSTYEYFPKQYLLLGGLEPKYRTMHEKTVDGATKHLLFRPMVEGDPDILFAAKAYSSDGTANKLSYEWEVTHLTCFLGGMYGLGGKIFNRPGDVEIAKKLADGCVWAYDVMPLGVMPESAMVMPCKYPDDCHFDMEAWYAALDPNAQWRETQMDDYYDRLAEWKKRKAEILRQKAEQKRRQAEEAQKQAAEEEERTRSRPVNATLQDQEARDPDGSSLPESELEAQDTASTAGLQKRDSQGGFGTAPGQLPMAGLTVPPPPAKPLTHKEFIAQRLEKERIPPGFVTLNDKRYILRPEAIESVWYMYRITGDPTWQEKGWRMFEAVVRATRTEAGHTAIRDVTASPSEVHASGGSDTTTTPYDHDHQMEDSMESFWLAETLKYFYLLFETPDVVSLDEWVLNTEAHPFRRPG</sequence>
<evidence type="ECO:0000256" key="2">
    <source>
        <dbReference type="ARBA" id="ARBA00004922"/>
    </source>
</evidence>
<comment type="cofactor">
    <cofactor evidence="1 7">
        <name>Ca(2+)</name>
        <dbReference type="ChEBI" id="CHEBI:29108"/>
    </cofactor>
</comment>
<protein>
    <recommendedName>
        <fullName evidence="9">alpha-1,2-Mannosidase</fullName>
        <ecNumber evidence="9">3.2.1.-</ecNumber>
    </recommendedName>
</protein>
<dbReference type="InterPro" id="IPR036026">
    <property type="entry name" value="Seven-hairpin_glycosidases"/>
</dbReference>
<dbReference type="PANTHER" id="PTHR11742:SF103">
    <property type="entry name" value="ENDOPLASMIC RETICULUM MANNOSIDASE MNL2-RELATED"/>
    <property type="match status" value="1"/>
</dbReference>
<feature type="region of interest" description="Disordered" evidence="10">
    <location>
        <begin position="35"/>
        <end position="158"/>
    </location>
</feature>
<dbReference type="CDD" id="cd22249">
    <property type="entry name" value="UDM1_RNF168_RNF169-like"/>
    <property type="match status" value="1"/>
</dbReference>
<evidence type="ECO:0000256" key="3">
    <source>
        <dbReference type="ARBA" id="ARBA00007658"/>
    </source>
</evidence>
<dbReference type="InterPro" id="IPR001382">
    <property type="entry name" value="Glyco_hydro_47"/>
</dbReference>
<evidence type="ECO:0000256" key="5">
    <source>
        <dbReference type="ARBA" id="ARBA00023157"/>
    </source>
</evidence>
<evidence type="ECO:0000313" key="12">
    <source>
        <dbReference type="EMBL" id="KAK4100391.1"/>
    </source>
</evidence>
<comment type="caution">
    <text evidence="12">The sequence shown here is derived from an EMBL/GenBank/DDBJ whole genome shotgun (WGS) entry which is preliminary data.</text>
</comment>
<dbReference type="PANTHER" id="PTHR11742">
    <property type="entry name" value="MANNOSYL-OLIGOSACCHARIDE ALPHA-1,2-MANNOSIDASE-RELATED"/>
    <property type="match status" value="1"/>
</dbReference>
<evidence type="ECO:0000256" key="8">
    <source>
        <dbReference type="PIRSR" id="PIRSR601382-3"/>
    </source>
</evidence>
<keyword evidence="5 8" id="KW-1015">Disulfide bond</keyword>
<feature type="compositionally biased region" description="Basic and acidic residues" evidence="10">
    <location>
        <begin position="109"/>
        <end position="119"/>
    </location>
</feature>
<feature type="disulfide bond" evidence="8">
    <location>
        <begin position="628"/>
        <end position="657"/>
    </location>
</feature>
<feature type="compositionally biased region" description="Basic and acidic residues" evidence="10">
    <location>
        <begin position="730"/>
        <end position="750"/>
    </location>
</feature>
<proteinExistence type="inferred from homology"/>
<dbReference type="GO" id="GO:0005509">
    <property type="term" value="F:calcium ion binding"/>
    <property type="evidence" value="ECO:0007669"/>
    <property type="project" value="InterPro"/>
</dbReference>
<evidence type="ECO:0000256" key="7">
    <source>
        <dbReference type="PIRSR" id="PIRSR601382-2"/>
    </source>
</evidence>
<gene>
    <name evidence="12" type="ORF">N658DRAFT_507905</name>
</gene>
<evidence type="ECO:0000256" key="10">
    <source>
        <dbReference type="SAM" id="MobiDB-lite"/>
    </source>
</evidence>
<keyword evidence="7" id="KW-0106">Calcium</keyword>
<feature type="compositionally biased region" description="Basic and acidic residues" evidence="10">
    <location>
        <begin position="59"/>
        <end position="81"/>
    </location>
</feature>
<comment type="pathway">
    <text evidence="2">Protein modification; protein glycosylation.</text>
</comment>
<dbReference type="SUPFAM" id="SSF48225">
    <property type="entry name" value="Seven-hairpin glycosidases"/>
    <property type="match status" value="1"/>
</dbReference>
<dbReference type="GO" id="GO:0036503">
    <property type="term" value="P:ERAD pathway"/>
    <property type="evidence" value="ECO:0007669"/>
    <property type="project" value="UniProtKB-ARBA"/>
</dbReference>
<keyword evidence="7" id="KW-0479">Metal-binding</keyword>
<feature type="active site" description="Proton donor" evidence="6">
    <location>
        <position position="671"/>
    </location>
</feature>
<feature type="region of interest" description="Disordered" evidence="10">
    <location>
        <begin position="894"/>
        <end position="917"/>
    </location>
</feature>
<dbReference type="InterPro" id="IPR050749">
    <property type="entry name" value="Glycosyl_Hydrolase_47"/>
</dbReference>
<keyword evidence="11" id="KW-0732">Signal</keyword>
<name>A0AAN6T133_9PEZI</name>
<evidence type="ECO:0000256" key="9">
    <source>
        <dbReference type="RuleBase" id="RU361193"/>
    </source>
</evidence>
<dbReference type="GO" id="GO:0004571">
    <property type="term" value="F:mannosyl-oligosaccharide 1,2-alpha-mannosidase activity"/>
    <property type="evidence" value="ECO:0007669"/>
    <property type="project" value="InterPro"/>
</dbReference>
<feature type="active site" description="Proton donor" evidence="6">
    <location>
        <position position="317"/>
    </location>
</feature>
<dbReference type="PRINTS" id="PR00747">
    <property type="entry name" value="GLYHDRLASE47"/>
</dbReference>
<evidence type="ECO:0000256" key="11">
    <source>
        <dbReference type="SAM" id="SignalP"/>
    </source>
</evidence>
<reference evidence="12" key="1">
    <citation type="journal article" date="2023" name="Mol. Phylogenet. Evol.">
        <title>Genome-scale phylogeny and comparative genomics of the fungal order Sordariales.</title>
        <authorList>
            <person name="Hensen N."/>
            <person name="Bonometti L."/>
            <person name="Westerberg I."/>
            <person name="Brannstrom I.O."/>
            <person name="Guillou S."/>
            <person name="Cros-Aarteil S."/>
            <person name="Calhoun S."/>
            <person name="Haridas S."/>
            <person name="Kuo A."/>
            <person name="Mondo S."/>
            <person name="Pangilinan J."/>
            <person name="Riley R."/>
            <person name="LaButti K."/>
            <person name="Andreopoulos B."/>
            <person name="Lipzen A."/>
            <person name="Chen C."/>
            <person name="Yan M."/>
            <person name="Daum C."/>
            <person name="Ng V."/>
            <person name="Clum A."/>
            <person name="Steindorff A."/>
            <person name="Ohm R.A."/>
            <person name="Martin F."/>
            <person name="Silar P."/>
            <person name="Natvig D.O."/>
            <person name="Lalanne C."/>
            <person name="Gautier V."/>
            <person name="Ament-Velasquez S.L."/>
            <person name="Kruys A."/>
            <person name="Hutchinson M.I."/>
            <person name="Powell A.J."/>
            <person name="Barry K."/>
            <person name="Miller A.N."/>
            <person name="Grigoriev I.V."/>
            <person name="Debuchy R."/>
            <person name="Gladieux P."/>
            <person name="Hiltunen Thoren M."/>
            <person name="Johannesson H."/>
        </authorList>
    </citation>
    <scope>NUCLEOTIDE SEQUENCE</scope>
    <source>
        <strain evidence="12">CBS 757.83</strain>
    </source>
</reference>
<evidence type="ECO:0000256" key="4">
    <source>
        <dbReference type="ARBA" id="ARBA00022801"/>
    </source>
</evidence>
<evidence type="ECO:0000256" key="1">
    <source>
        <dbReference type="ARBA" id="ARBA00001913"/>
    </source>
</evidence>
<evidence type="ECO:0000313" key="13">
    <source>
        <dbReference type="Proteomes" id="UP001305647"/>
    </source>
</evidence>
<comment type="similarity">
    <text evidence="3 9">Belongs to the glycosyl hydrolase 47 family.</text>
</comment>
<dbReference type="InterPro" id="IPR012341">
    <property type="entry name" value="6hp_glycosidase-like_sf"/>
</dbReference>
<feature type="compositionally biased region" description="Pro residues" evidence="10">
    <location>
        <begin position="40"/>
        <end position="58"/>
    </location>
</feature>
<reference evidence="12" key="2">
    <citation type="submission" date="2023-05" db="EMBL/GenBank/DDBJ databases">
        <authorList>
            <consortium name="Lawrence Berkeley National Laboratory"/>
            <person name="Steindorff A."/>
            <person name="Hensen N."/>
            <person name="Bonometti L."/>
            <person name="Westerberg I."/>
            <person name="Brannstrom I.O."/>
            <person name="Guillou S."/>
            <person name="Cros-Aarteil S."/>
            <person name="Calhoun S."/>
            <person name="Haridas S."/>
            <person name="Kuo A."/>
            <person name="Mondo S."/>
            <person name="Pangilinan J."/>
            <person name="Riley R."/>
            <person name="Labutti K."/>
            <person name="Andreopoulos B."/>
            <person name="Lipzen A."/>
            <person name="Chen C."/>
            <person name="Yanf M."/>
            <person name="Daum C."/>
            <person name="Ng V."/>
            <person name="Clum A."/>
            <person name="Ohm R."/>
            <person name="Martin F."/>
            <person name="Silar P."/>
            <person name="Natvig D."/>
            <person name="Lalanne C."/>
            <person name="Gautier V."/>
            <person name="Ament-Velasquez S.L."/>
            <person name="Kruys A."/>
            <person name="Hutchinson M.I."/>
            <person name="Powell A.J."/>
            <person name="Barry K."/>
            <person name="Miller A.N."/>
            <person name="Grigoriev I.V."/>
            <person name="Debuchy R."/>
            <person name="Gladieux P."/>
            <person name="Thoren M.H."/>
            <person name="Johannesson H."/>
        </authorList>
    </citation>
    <scope>NUCLEOTIDE SEQUENCE</scope>
    <source>
        <strain evidence="12">CBS 757.83</strain>
    </source>
</reference>
<dbReference type="EMBL" id="MU863641">
    <property type="protein sequence ID" value="KAK4100391.1"/>
    <property type="molecule type" value="Genomic_DNA"/>
</dbReference>
<dbReference type="Proteomes" id="UP001305647">
    <property type="component" value="Unassembled WGS sequence"/>
</dbReference>
<feature type="signal peptide" evidence="11">
    <location>
        <begin position="1"/>
        <end position="27"/>
    </location>
</feature>
<dbReference type="GO" id="GO:0005975">
    <property type="term" value="P:carbohydrate metabolic process"/>
    <property type="evidence" value="ECO:0007669"/>
    <property type="project" value="InterPro"/>
</dbReference>
<feature type="compositionally biased region" description="Polar residues" evidence="10">
    <location>
        <begin position="479"/>
        <end position="503"/>
    </location>
</feature>
<dbReference type="AlphaFoldDB" id="A0AAN6T133"/>
<feature type="region of interest" description="Disordered" evidence="10">
    <location>
        <begin position="463"/>
        <end position="527"/>
    </location>
</feature>
<dbReference type="GO" id="GO:0016020">
    <property type="term" value="C:membrane"/>
    <property type="evidence" value="ECO:0007669"/>
    <property type="project" value="InterPro"/>
</dbReference>
<feature type="chain" id="PRO_5042896251" description="alpha-1,2-Mannosidase" evidence="11">
    <location>
        <begin position="28"/>
        <end position="964"/>
    </location>
</feature>
<keyword evidence="13" id="KW-1185">Reference proteome</keyword>
<dbReference type="GO" id="GO:0005783">
    <property type="term" value="C:endoplasmic reticulum"/>
    <property type="evidence" value="ECO:0007669"/>
    <property type="project" value="TreeGrafter"/>
</dbReference>
<dbReference type="Gene3D" id="1.50.10.10">
    <property type="match status" value="3"/>
</dbReference>
<keyword evidence="4 9" id="KW-0378">Hydrolase</keyword>
<feature type="active site" evidence="6">
    <location>
        <position position="850"/>
    </location>
</feature>
<feature type="binding site" evidence="7">
    <location>
        <position position="955"/>
    </location>
    <ligand>
        <name>Ca(2+)</name>
        <dbReference type="ChEBI" id="CHEBI:29108"/>
    </ligand>
</feature>
<accession>A0AAN6T133</accession>
<feature type="compositionally biased region" description="Pro residues" evidence="10">
    <location>
        <begin position="88"/>
        <end position="103"/>
    </location>
</feature>
<keyword evidence="9" id="KW-0326">Glycosidase</keyword>
<feature type="active site" evidence="6">
    <location>
        <position position="554"/>
    </location>
</feature>
<feature type="region of interest" description="Disordered" evidence="10">
    <location>
        <begin position="730"/>
        <end position="811"/>
    </location>
</feature>
<evidence type="ECO:0000256" key="6">
    <source>
        <dbReference type="PIRSR" id="PIRSR601382-1"/>
    </source>
</evidence>
<organism evidence="12 13">
    <name type="scientific">Parathielavia hyrcaniae</name>
    <dbReference type="NCBI Taxonomy" id="113614"/>
    <lineage>
        <taxon>Eukaryota</taxon>
        <taxon>Fungi</taxon>
        <taxon>Dikarya</taxon>
        <taxon>Ascomycota</taxon>
        <taxon>Pezizomycotina</taxon>
        <taxon>Sordariomycetes</taxon>
        <taxon>Sordariomycetidae</taxon>
        <taxon>Sordariales</taxon>
        <taxon>Chaetomiaceae</taxon>
        <taxon>Parathielavia</taxon>
    </lineage>
</organism>
<dbReference type="Pfam" id="PF01532">
    <property type="entry name" value="Glyco_hydro_47"/>
    <property type="match status" value="1"/>
</dbReference>
<dbReference type="EC" id="3.2.1.-" evidence="9"/>